<name>A0AAV2KXZ5_KNICA</name>
<proteinExistence type="predicted"/>
<dbReference type="AlphaFoldDB" id="A0AAV2KXZ5"/>
<sequence>MLCPIRFGVGGVGAERDWGVLCVKREEASEEDKRDGALRSSKKEANICLSSGRTAPCDPPALDRALISGKRQVPGSRAR</sequence>
<evidence type="ECO:0000313" key="1">
    <source>
        <dbReference type="EMBL" id="CAL1593755.1"/>
    </source>
</evidence>
<evidence type="ECO:0000313" key="2">
    <source>
        <dbReference type="Proteomes" id="UP001497482"/>
    </source>
</evidence>
<dbReference type="EMBL" id="OZ035824">
    <property type="protein sequence ID" value="CAL1593755.1"/>
    <property type="molecule type" value="Genomic_DNA"/>
</dbReference>
<accession>A0AAV2KXZ5</accession>
<protein>
    <submittedName>
        <fullName evidence="1">Uncharacterized protein</fullName>
    </submittedName>
</protein>
<reference evidence="1 2" key="1">
    <citation type="submission" date="2024-04" db="EMBL/GenBank/DDBJ databases">
        <authorList>
            <person name="Waldvogel A.-M."/>
            <person name="Schoenle A."/>
        </authorList>
    </citation>
    <scope>NUCLEOTIDE SEQUENCE [LARGE SCALE GENOMIC DNA]</scope>
</reference>
<dbReference type="Proteomes" id="UP001497482">
    <property type="component" value="Chromosome 2"/>
</dbReference>
<keyword evidence="2" id="KW-1185">Reference proteome</keyword>
<gene>
    <name evidence="1" type="ORF">KC01_LOCUS22787</name>
</gene>
<organism evidence="1 2">
    <name type="scientific">Knipowitschia caucasica</name>
    <name type="common">Caucasian dwarf goby</name>
    <name type="synonym">Pomatoschistus caucasicus</name>
    <dbReference type="NCBI Taxonomy" id="637954"/>
    <lineage>
        <taxon>Eukaryota</taxon>
        <taxon>Metazoa</taxon>
        <taxon>Chordata</taxon>
        <taxon>Craniata</taxon>
        <taxon>Vertebrata</taxon>
        <taxon>Euteleostomi</taxon>
        <taxon>Actinopterygii</taxon>
        <taxon>Neopterygii</taxon>
        <taxon>Teleostei</taxon>
        <taxon>Neoteleostei</taxon>
        <taxon>Acanthomorphata</taxon>
        <taxon>Gobiaria</taxon>
        <taxon>Gobiiformes</taxon>
        <taxon>Gobioidei</taxon>
        <taxon>Gobiidae</taxon>
        <taxon>Gobiinae</taxon>
        <taxon>Knipowitschia</taxon>
    </lineage>
</organism>